<dbReference type="EMBL" id="FUXE01000001">
    <property type="protein sequence ID" value="SJZ41189.1"/>
    <property type="molecule type" value="Genomic_DNA"/>
</dbReference>
<keyword evidence="1" id="KW-0472">Membrane</keyword>
<keyword evidence="3" id="KW-1185">Reference proteome</keyword>
<feature type="transmembrane region" description="Helical" evidence="1">
    <location>
        <begin position="122"/>
        <end position="142"/>
    </location>
</feature>
<feature type="transmembrane region" description="Helical" evidence="1">
    <location>
        <begin position="64"/>
        <end position="86"/>
    </location>
</feature>
<feature type="transmembrane region" description="Helical" evidence="1">
    <location>
        <begin position="21"/>
        <end position="44"/>
    </location>
</feature>
<evidence type="ECO:0000313" key="3">
    <source>
        <dbReference type="Proteomes" id="UP000190121"/>
    </source>
</evidence>
<dbReference type="RefSeq" id="WP_078736007.1">
    <property type="nucleotide sequence ID" value="NZ_FUXE01000001.1"/>
</dbReference>
<proteinExistence type="predicted"/>
<evidence type="ECO:0000256" key="1">
    <source>
        <dbReference type="SAM" id="Phobius"/>
    </source>
</evidence>
<feature type="transmembrane region" description="Helical" evidence="1">
    <location>
        <begin position="203"/>
        <end position="225"/>
    </location>
</feature>
<protein>
    <submittedName>
        <fullName evidence="2">Uncharacterized protein</fullName>
    </submittedName>
</protein>
<reference evidence="3" key="1">
    <citation type="submission" date="2017-02" db="EMBL/GenBank/DDBJ databases">
        <authorList>
            <person name="Varghese N."/>
            <person name="Submissions S."/>
        </authorList>
    </citation>
    <scope>NUCLEOTIDE SEQUENCE [LARGE SCALE GENOMIC DNA]</scope>
    <source>
        <strain evidence="3">ATCC 51356</strain>
    </source>
</reference>
<organism evidence="2 3">
    <name type="scientific">Porphyromonas circumdentaria</name>
    <dbReference type="NCBI Taxonomy" id="29524"/>
    <lineage>
        <taxon>Bacteria</taxon>
        <taxon>Pseudomonadati</taxon>
        <taxon>Bacteroidota</taxon>
        <taxon>Bacteroidia</taxon>
        <taxon>Bacteroidales</taxon>
        <taxon>Porphyromonadaceae</taxon>
        <taxon>Porphyromonas</taxon>
    </lineage>
</organism>
<gene>
    <name evidence="2" type="ORF">SAMN02745171_00025</name>
</gene>
<dbReference type="AlphaFoldDB" id="A0A1T4KFI2"/>
<feature type="transmembrane region" description="Helical" evidence="1">
    <location>
        <begin position="174"/>
        <end position="191"/>
    </location>
</feature>
<evidence type="ECO:0000313" key="2">
    <source>
        <dbReference type="EMBL" id="SJZ41189.1"/>
    </source>
</evidence>
<keyword evidence="1" id="KW-1133">Transmembrane helix</keyword>
<sequence>MSEYVKNPQEYYTIWETKYRASITFAWLVCGLGIVFPLFVLFFIGSMVDPKNSPIQYENPNRLIIWVILLILFSLGSSFVVAFLLYGRIYKKIIPQLKENNEDQCPETQNLIRKEFEKINSIADIVLYISGVITIFLIYCLIQETGGLWRSPMSFYLSFIPSAIAIAFRSYRGIALIGAVVVIAIILLFYNPEWNTVIESSNLYKQGALAMFVYQILLVVLLEYLSNRKERRTLEKISSLYRN</sequence>
<dbReference type="STRING" id="29524.SAMN02745171_00025"/>
<keyword evidence="1" id="KW-0812">Transmembrane</keyword>
<feature type="transmembrane region" description="Helical" evidence="1">
    <location>
        <begin position="148"/>
        <end position="167"/>
    </location>
</feature>
<name>A0A1T4KFI2_9PORP</name>
<dbReference type="Proteomes" id="UP000190121">
    <property type="component" value="Unassembled WGS sequence"/>
</dbReference>
<accession>A0A1T4KFI2</accession>